<accession>A0A5C2RQQ9</accession>
<dbReference type="OrthoDB" id="3269001at2759"/>
<dbReference type="AlphaFoldDB" id="A0A5C2RQQ9"/>
<reference evidence="1" key="1">
    <citation type="journal article" date="2018" name="Genome Biol. Evol.">
        <title>Genomics and development of Lentinus tigrinus, a white-rot wood-decaying mushroom with dimorphic fruiting bodies.</title>
        <authorList>
            <person name="Wu B."/>
            <person name="Xu Z."/>
            <person name="Knudson A."/>
            <person name="Carlson A."/>
            <person name="Chen N."/>
            <person name="Kovaka S."/>
            <person name="LaButti K."/>
            <person name="Lipzen A."/>
            <person name="Pennachio C."/>
            <person name="Riley R."/>
            <person name="Schakwitz W."/>
            <person name="Umezawa K."/>
            <person name="Ohm R.A."/>
            <person name="Grigoriev I.V."/>
            <person name="Nagy L.G."/>
            <person name="Gibbons J."/>
            <person name="Hibbett D."/>
        </authorList>
    </citation>
    <scope>NUCLEOTIDE SEQUENCE [LARGE SCALE GENOMIC DNA]</scope>
    <source>
        <strain evidence="1">ALCF2SS1-6</strain>
    </source>
</reference>
<protein>
    <submittedName>
        <fullName evidence="1">Uncharacterized protein</fullName>
    </submittedName>
</protein>
<dbReference type="PANTHER" id="PTHR46579:SF2">
    <property type="entry name" value="C2H2-TYPE DOMAIN-CONTAINING PROTEIN"/>
    <property type="match status" value="1"/>
</dbReference>
<proteinExistence type="predicted"/>
<name>A0A5C2RQQ9_9APHY</name>
<dbReference type="Proteomes" id="UP000313359">
    <property type="component" value="Unassembled WGS sequence"/>
</dbReference>
<dbReference type="InterPro" id="IPR004242">
    <property type="entry name" value="Transposase_21"/>
</dbReference>
<sequence length="195" mass="22521">MVCMNLPDNIRYKPENICLVAIIPGPKEPQVHQLNHLLRPLVDELLVLWNRGVLYTIEEASIAAQSYLVRAAVIPLVCDIPALRKAAGFAGHMASNFCSFCKLRKKSINDLDRLKWGRLTWEEHLLYAAQWRDAPTESERTKIFDAHGIRWSELLRLVYWDPTQFAVVDAMHNLFLGEFRHHCREVWGIDIGYVT</sequence>
<keyword evidence="2" id="KW-1185">Reference proteome</keyword>
<gene>
    <name evidence="1" type="ORF">L227DRAFT_589402</name>
</gene>
<dbReference type="PANTHER" id="PTHR46579">
    <property type="entry name" value="F5/8 TYPE C DOMAIN-CONTAINING PROTEIN-RELATED"/>
    <property type="match status" value="1"/>
</dbReference>
<evidence type="ECO:0000313" key="2">
    <source>
        <dbReference type="Proteomes" id="UP000313359"/>
    </source>
</evidence>
<organism evidence="1 2">
    <name type="scientific">Lentinus tigrinus ALCF2SS1-6</name>
    <dbReference type="NCBI Taxonomy" id="1328759"/>
    <lineage>
        <taxon>Eukaryota</taxon>
        <taxon>Fungi</taxon>
        <taxon>Dikarya</taxon>
        <taxon>Basidiomycota</taxon>
        <taxon>Agaricomycotina</taxon>
        <taxon>Agaricomycetes</taxon>
        <taxon>Polyporales</taxon>
        <taxon>Polyporaceae</taxon>
        <taxon>Lentinus</taxon>
    </lineage>
</organism>
<dbReference type="EMBL" id="ML122326">
    <property type="protein sequence ID" value="RPD53229.1"/>
    <property type="molecule type" value="Genomic_DNA"/>
</dbReference>
<dbReference type="Pfam" id="PF02992">
    <property type="entry name" value="Transposase_21"/>
    <property type="match status" value="1"/>
</dbReference>
<evidence type="ECO:0000313" key="1">
    <source>
        <dbReference type="EMBL" id="RPD53229.1"/>
    </source>
</evidence>
<dbReference type="STRING" id="1328759.A0A5C2RQQ9"/>